<reference evidence="6" key="1">
    <citation type="journal article" date="2019" name="Int. J. Syst. Evol. Microbiol.">
        <title>The Global Catalogue of Microorganisms (GCM) 10K type strain sequencing project: providing services to taxonomists for standard genome sequencing and annotation.</title>
        <authorList>
            <consortium name="The Broad Institute Genomics Platform"/>
            <consortium name="The Broad Institute Genome Sequencing Center for Infectious Disease"/>
            <person name="Wu L."/>
            <person name="Ma J."/>
        </authorList>
    </citation>
    <scope>NUCLEOTIDE SEQUENCE [LARGE SCALE GENOMIC DNA]</scope>
    <source>
        <strain evidence="6">JCM 17919</strain>
    </source>
</reference>
<keyword evidence="2 4" id="KW-0474">Menaquinone biosynthesis</keyword>
<comment type="similarity">
    <text evidence="4">Belongs to the MqnA/MqnD family. MqnD subfamily.</text>
</comment>
<dbReference type="HAMAP" id="MF_00996">
    <property type="entry name" value="MqnD"/>
    <property type="match status" value="1"/>
</dbReference>
<gene>
    <name evidence="4" type="primary">mqnD</name>
    <name evidence="5" type="ORF">GCM10023184_27360</name>
</gene>
<keyword evidence="3 4" id="KW-0456">Lyase</keyword>
<dbReference type="PANTHER" id="PTHR37167:SF1">
    <property type="entry name" value="1,4-DIHYDROXY-6-NAPHTOATE SYNTHASE"/>
    <property type="match status" value="1"/>
</dbReference>
<evidence type="ECO:0000313" key="6">
    <source>
        <dbReference type="Proteomes" id="UP001501725"/>
    </source>
</evidence>
<dbReference type="RefSeq" id="WP_345256321.1">
    <property type="nucleotide sequence ID" value="NZ_BAABGY010000008.1"/>
</dbReference>
<comment type="pathway">
    <text evidence="1 4">Quinol/quinone metabolism; menaquinone biosynthesis.</text>
</comment>
<feature type="active site" description="Proton acceptor" evidence="4">
    <location>
        <position position="148"/>
    </location>
</feature>
<evidence type="ECO:0000256" key="1">
    <source>
        <dbReference type="ARBA" id="ARBA00004863"/>
    </source>
</evidence>
<dbReference type="EMBL" id="BAABGY010000008">
    <property type="protein sequence ID" value="GAA4333866.1"/>
    <property type="molecule type" value="Genomic_DNA"/>
</dbReference>
<comment type="caution">
    <text evidence="5">The sequence shown here is derived from an EMBL/GenBank/DDBJ whole genome shotgun (WGS) entry which is preliminary data.</text>
</comment>
<dbReference type="InterPro" id="IPR030869">
    <property type="entry name" value="MqnD"/>
</dbReference>
<feature type="binding site" evidence="4">
    <location>
        <begin position="55"/>
        <end position="57"/>
    </location>
    <ligand>
        <name>substrate</name>
    </ligand>
</feature>
<dbReference type="PANTHER" id="PTHR37167">
    <property type="entry name" value="1,4-DIHYDROXY-6-NAPHTOATE SYNTHASE"/>
    <property type="match status" value="1"/>
</dbReference>
<dbReference type="Proteomes" id="UP001501725">
    <property type="component" value="Unassembled WGS sequence"/>
</dbReference>
<evidence type="ECO:0000256" key="2">
    <source>
        <dbReference type="ARBA" id="ARBA00022428"/>
    </source>
</evidence>
<organism evidence="5 6">
    <name type="scientific">Flaviaesturariibacter amylovorans</name>
    <dbReference type="NCBI Taxonomy" id="1084520"/>
    <lineage>
        <taxon>Bacteria</taxon>
        <taxon>Pseudomonadati</taxon>
        <taxon>Bacteroidota</taxon>
        <taxon>Chitinophagia</taxon>
        <taxon>Chitinophagales</taxon>
        <taxon>Chitinophagaceae</taxon>
        <taxon>Flaviaestuariibacter</taxon>
    </lineage>
</organism>
<keyword evidence="6" id="KW-1185">Reference proteome</keyword>
<dbReference type="SUPFAM" id="SSF53850">
    <property type="entry name" value="Periplasmic binding protein-like II"/>
    <property type="match status" value="1"/>
</dbReference>
<name>A0ABP8H3K1_9BACT</name>
<dbReference type="CDD" id="cd13635">
    <property type="entry name" value="PBP2_Ttha1568_Mqnd"/>
    <property type="match status" value="1"/>
</dbReference>
<dbReference type="InterPro" id="IPR003773">
    <property type="entry name" value="Menaquinone_biosynth"/>
</dbReference>
<comment type="catalytic activity">
    <reaction evidence="4">
        <text>cyclic dehypoxanthinylfutalosinate = 1,4-dihydroxy-6-naphthoate + dihydroxyacetone</text>
        <dbReference type="Rhea" id="RHEA:33087"/>
        <dbReference type="ChEBI" id="CHEBI:16016"/>
        <dbReference type="ChEBI" id="CHEBI:64254"/>
        <dbReference type="ChEBI" id="CHEBI:64270"/>
        <dbReference type="EC" id="4.1.99.29"/>
    </reaction>
</comment>
<dbReference type="Pfam" id="PF02621">
    <property type="entry name" value="VitK2_biosynth"/>
    <property type="match status" value="1"/>
</dbReference>
<feature type="binding site" evidence="4">
    <location>
        <begin position="109"/>
        <end position="110"/>
    </location>
    <ligand>
        <name>substrate</name>
    </ligand>
</feature>
<protein>
    <recommendedName>
        <fullName evidence="4">1,4-dihydroxy-6-naphtoate synthase</fullName>
        <ecNumber evidence="4">4.1.99.29</ecNumber>
    </recommendedName>
    <alternativeName>
        <fullName evidence="4">Menaquinone biosynthetic enzyme MqnD</fullName>
    </alternativeName>
</protein>
<sequence>MKLTLGFSPCPNDTFIFDALVNGGIACGDLQFEPVLEDVQTLNEWAESGKLDITKLSFPALFRNSGEYRLLTTGAALGKGVGPLLIAKSLVDLPSVEHCRVAIPGEQTTANFLLHHAFPKVGERVPMLFSEIEDAVLSGRVDLGVIIHENRFTYQQRGLHKVADLGEVWELHNGAAIPLGCIAIRRSLGEEVAKQVEAAIRQSQIESFQHYPAISPYVRQHAQAMDESVMRQHIELYVNEFTMDLGEEGKKAIDTFARIYTENLGAPAPRLWE</sequence>
<accession>A0ABP8H3K1</accession>
<dbReference type="Gene3D" id="3.40.190.10">
    <property type="entry name" value="Periplasmic binding protein-like II"/>
    <property type="match status" value="2"/>
</dbReference>
<dbReference type="EC" id="4.1.99.29" evidence="4"/>
<comment type="function">
    <text evidence="4">Catalyzes the conversion of cyclic dehypoxanthine futalosine (cyclic DHFL) into 1,4-dihydroxy-6-naphthoate, a step in the biosynthesis of menaquinone (MK, vitamin K2).</text>
</comment>
<proteinExistence type="inferred from homology"/>
<evidence type="ECO:0000256" key="4">
    <source>
        <dbReference type="HAMAP-Rule" id="MF_00996"/>
    </source>
</evidence>
<evidence type="ECO:0000313" key="5">
    <source>
        <dbReference type="EMBL" id="GAA4333866.1"/>
    </source>
</evidence>
<evidence type="ECO:0000256" key="3">
    <source>
        <dbReference type="ARBA" id="ARBA00023239"/>
    </source>
</evidence>